<accession>A0A9W6TET0</accession>
<comment type="caution">
    <text evidence="1">The sequence shown here is derived from an EMBL/GenBank/DDBJ whole genome shotgun (WGS) entry which is preliminary data.</text>
</comment>
<proteinExistence type="predicted"/>
<dbReference type="EMBL" id="BSXW01000088">
    <property type="protein sequence ID" value="GMF11790.1"/>
    <property type="molecule type" value="Genomic_DNA"/>
</dbReference>
<name>A0A9W6TET0_9STRA</name>
<reference evidence="1" key="1">
    <citation type="submission" date="2023-04" db="EMBL/GenBank/DDBJ databases">
        <title>Phytophthora lilii NBRC 32176.</title>
        <authorList>
            <person name="Ichikawa N."/>
            <person name="Sato H."/>
            <person name="Tonouchi N."/>
        </authorList>
    </citation>
    <scope>NUCLEOTIDE SEQUENCE</scope>
    <source>
        <strain evidence="1">NBRC 32176</strain>
    </source>
</reference>
<keyword evidence="2" id="KW-1185">Reference proteome</keyword>
<evidence type="ECO:0000313" key="2">
    <source>
        <dbReference type="Proteomes" id="UP001165083"/>
    </source>
</evidence>
<dbReference type="AlphaFoldDB" id="A0A9W6TET0"/>
<gene>
    <name evidence="1" type="ORF">Plil01_000246200</name>
</gene>
<evidence type="ECO:0000313" key="1">
    <source>
        <dbReference type="EMBL" id="GMF11790.1"/>
    </source>
</evidence>
<organism evidence="1 2">
    <name type="scientific">Phytophthora lilii</name>
    <dbReference type="NCBI Taxonomy" id="2077276"/>
    <lineage>
        <taxon>Eukaryota</taxon>
        <taxon>Sar</taxon>
        <taxon>Stramenopiles</taxon>
        <taxon>Oomycota</taxon>
        <taxon>Peronosporomycetes</taxon>
        <taxon>Peronosporales</taxon>
        <taxon>Peronosporaceae</taxon>
        <taxon>Phytophthora</taxon>
    </lineage>
</organism>
<sequence>MAPRNARWQTYEMKKVPETLYRKDSIYERPPVFSMSDSAKYTAVTPMLGKITELYRLTDNSHHVSEGDISVFYSLTYHNQIGETFNEEALDTTRIAKRWLRHRQMKQERQQAPIHGNLKT</sequence>
<protein>
    <submittedName>
        <fullName evidence="1">Unnamed protein product</fullName>
    </submittedName>
</protein>
<dbReference type="Proteomes" id="UP001165083">
    <property type="component" value="Unassembled WGS sequence"/>
</dbReference>